<protein>
    <submittedName>
        <fullName evidence="1">Uncharacterized protein</fullName>
    </submittedName>
</protein>
<gene>
    <name evidence="1" type="ORF">BOTBODRAFT_464074</name>
</gene>
<reference evidence="2" key="1">
    <citation type="journal article" date="2014" name="Proc. Natl. Acad. Sci. U.S.A.">
        <title>Extensive sampling of basidiomycete genomes demonstrates inadequacy of the white-rot/brown-rot paradigm for wood decay fungi.</title>
        <authorList>
            <person name="Riley R."/>
            <person name="Salamov A.A."/>
            <person name="Brown D.W."/>
            <person name="Nagy L.G."/>
            <person name="Floudas D."/>
            <person name="Held B.W."/>
            <person name="Levasseur A."/>
            <person name="Lombard V."/>
            <person name="Morin E."/>
            <person name="Otillar R."/>
            <person name="Lindquist E.A."/>
            <person name="Sun H."/>
            <person name="LaButti K.M."/>
            <person name="Schmutz J."/>
            <person name="Jabbour D."/>
            <person name="Luo H."/>
            <person name="Baker S.E."/>
            <person name="Pisabarro A.G."/>
            <person name="Walton J.D."/>
            <person name="Blanchette R.A."/>
            <person name="Henrissat B."/>
            <person name="Martin F."/>
            <person name="Cullen D."/>
            <person name="Hibbett D.S."/>
            <person name="Grigoriev I.V."/>
        </authorList>
    </citation>
    <scope>NUCLEOTIDE SEQUENCE [LARGE SCALE GENOMIC DNA]</scope>
    <source>
        <strain evidence="2">FD-172 SS1</strain>
    </source>
</reference>
<sequence length="163" mass="17727">MPSHPVPFGMVRRKSVRAAKDESACSRITARRGNAAASLSPRSGGLRSMVLMHTSVQDPRPTLSSLPNTSVAAEAGKRPYRSHPHVLSNCSEPGISRGIILPRSVSLGKYSHVRLSTQRSMFISTSNTISIPSTWDARVARLLWSSIISLESTFLQRSLGFQA</sequence>
<dbReference type="InParanoid" id="A0A067M687"/>
<proteinExistence type="predicted"/>
<evidence type="ECO:0000313" key="2">
    <source>
        <dbReference type="Proteomes" id="UP000027195"/>
    </source>
</evidence>
<name>A0A067M687_BOTB1</name>
<accession>A0A067M687</accession>
<keyword evidence="2" id="KW-1185">Reference proteome</keyword>
<dbReference type="Proteomes" id="UP000027195">
    <property type="component" value="Unassembled WGS sequence"/>
</dbReference>
<dbReference type="EMBL" id="KL198060">
    <property type="protein sequence ID" value="KDQ11278.1"/>
    <property type="molecule type" value="Genomic_DNA"/>
</dbReference>
<dbReference type="HOGENOM" id="CLU_1626769_0_0_1"/>
<dbReference type="AlphaFoldDB" id="A0A067M687"/>
<organism evidence="1 2">
    <name type="scientific">Botryobasidium botryosum (strain FD-172 SS1)</name>
    <dbReference type="NCBI Taxonomy" id="930990"/>
    <lineage>
        <taxon>Eukaryota</taxon>
        <taxon>Fungi</taxon>
        <taxon>Dikarya</taxon>
        <taxon>Basidiomycota</taxon>
        <taxon>Agaricomycotina</taxon>
        <taxon>Agaricomycetes</taxon>
        <taxon>Cantharellales</taxon>
        <taxon>Botryobasidiaceae</taxon>
        <taxon>Botryobasidium</taxon>
    </lineage>
</organism>
<evidence type="ECO:0000313" key="1">
    <source>
        <dbReference type="EMBL" id="KDQ11278.1"/>
    </source>
</evidence>